<accession>A0A2I0TXU8</accession>
<dbReference type="EMBL" id="KZ506689">
    <property type="protein sequence ID" value="PKU38655.1"/>
    <property type="molecule type" value="Genomic_DNA"/>
</dbReference>
<sequence length="189" mass="21767">MPTFKKSKKEDPGNYRPLSLIWITGKAIEQLILETISRHTKDKKVIRNNQHGFNKVLFRTFKNDLDDGTEYTLSKFTDDAKLGGVADKPEGCAAIQMDLNRMEKWANRNLMKFNKEKCKVLHLGKNSHTHQGYTVKQDIIMTVLEPDIQTGTAPKFRKRPYPTTLIQLKEPLPLSALPLVIYFFKAMVF</sequence>
<keyword evidence="1" id="KW-0695">RNA-directed DNA polymerase</keyword>
<keyword evidence="1" id="KW-0808">Transferase</keyword>
<proteinExistence type="predicted"/>
<evidence type="ECO:0000313" key="1">
    <source>
        <dbReference type="EMBL" id="PKU38655.1"/>
    </source>
</evidence>
<dbReference type="PANTHER" id="PTHR33332">
    <property type="entry name" value="REVERSE TRANSCRIPTASE DOMAIN-CONTAINING PROTEIN"/>
    <property type="match status" value="1"/>
</dbReference>
<protein>
    <submittedName>
        <fullName evidence="1">Rna-directed dna polymerase from mobile element jockey-like</fullName>
    </submittedName>
</protein>
<gene>
    <name evidence="1" type="ORF">llap_11041</name>
</gene>
<reference evidence="2" key="1">
    <citation type="submission" date="2017-11" db="EMBL/GenBank/DDBJ databases">
        <authorList>
            <person name="Lima N.C."/>
            <person name="Parody-Merino A.M."/>
            <person name="Battley P.F."/>
            <person name="Fidler A.E."/>
            <person name="Prosdocimi F."/>
        </authorList>
    </citation>
    <scope>NUCLEOTIDE SEQUENCE [LARGE SCALE GENOMIC DNA]</scope>
</reference>
<organism evidence="1 2">
    <name type="scientific">Limosa lapponica baueri</name>
    <dbReference type="NCBI Taxonomy" id="1758121"/>
    <lineage>
        <taxon>Eukaryota</taxon>
        <taxon>Metazoa</taxon>
        <taxon>Chordata</taxon>
        <taxon>Craniata</taxon>
        <taxon>Vertebrata</taxon>
        <taxon>Euteleostomi</taxon>
        <taxon>Archelosauria</taxon>
        <taxon>Archosauria</taxon>
        <taxon>Dinosauria</taxon>
        <taxon>Saurischia</taxon>
        <taxon>Theropoda</taxon>
        <taxon>Coelurosauria</taxon>
        <taxon>Aves</taxon>
        <taxon>Neognathae</taxon>
        <taxon>Neoaves</taxon>
        <taxon>Charadriiformes</taxon>
        <taxon>Scolopacidae</taxon>
        <taxon>Limosa</taxon>
    </lineage>
</organism>
<evidence type="ECO:0000313" key="2">
    <source>
        <dbReference type="Proteomes" id="UP000233556"/>
    </source>
</evidence>
<dbReference type="GO" id="GO:0003964">
    <property type="term" value="F:RNA-directed DNA polymerase activity"/>
    <property type="evidence" value="ECO:0007669"/>
    <property type="project" value="UniProtKB-KW"/>
</dbReference>
<keyword evidence="1" id="KW-0548">Nucleotidyltransferase</keyword>
<name>A0A2I0TXU8_LIMLA</name>
<dbReference type="Proteomes" id="UP000233556">
    <property type="component" value="Unassembled WGS sequence"/>
</dbReference>
<keyword evidence="2" id="KW-1185">Reference proteome</keyword>
<dbReference type="AlphaFoldDB" id="A0A2I0TXU8"/>
<reference evidence="2" key="2">
    <citation type="submission" date="2017-12" db="EMBL/GenBank/DDBJ databases">
        <title>Genome sequence of the Bar-tailed Godwit (Limosa lapponica baueri).</title>
        <authorList>
            <person name="Lima N.C.B."/>
            <person name="Parody-Merino A.M."/>
            <person name="Battley P.F."/>
            <person name="Fidler A.E."/>
            <person name="Prosdocimi F."/>
        </authorList>
    </citation>
    <scope>NUCLEOTIDE SEQUENCE [LARGE SCALE GENOMIC DNA]</scope>
</reference>
<dbReference type="OrthoDB" id="419189at2759"/>